<dbReference type="InterPro" id="IPR032818">
    <property type="entry name" value="DedA-like"/>
</dbReference>
<dbReference type="RefSeq" id="WP_114018385.1">
    <property type="nucleotide sequence ID" value="NZ_QOIM01000042.1"/>
</dbReference>
<comment type="caution">
    <text evidence="9">The sequence shown here is derived from an EMBL/GenBank/DDBJ whole genome shotgun (WGS) entry which is preliminary data.</text>
</comment>
<evidence type="ECO:0000259" key="8">
    <source>
        <dbReference type="Pfam" id="PF09335"/>
    </source>
</evidence>
<evidence type="ECO:0000256" key="5">
    <source>
        <dbReference type="ARBA" id="ARBA00022989"/>
    </source>
</evidence>
<feature type="transmembrane region" description="Helical" evidence="7">
    <location>
        <begin position="157"/>
        <end position="180"/>
    </location>
</feature>
<keyword evidence="4 7" id="KW-0812">Transmembrane</keyword>
<dbReference type="EMBL" id="QOIM01000042">
    <property type="protein sequence ID" value="RCG14820.1"/>
    <property type="molecule type" value="Genomic_DNA"/>
</dbReference>
<dbReference type="InterPro" id="IPR032816">
    <property type="entry name" value="VTT_dom"/>
</dbReference>
<accession>A0A367EC66</accession>
<gene>
    <name evidence="9" type="ORF">DQ392_27410</name>
</gene>
<name>A0A367EC66_9ACTN</name>
<dbReference type="OrthoDB" id="162303at2"/>
<dbReference type="PANTHER" id="PTHR30353:SF0">
    <property type="entry name" value="TRANSMEMBRANE PROTEIN"/>
    <property type="match status" value="1"/>
</dbReference>
<evidence type="ECO:0000256" key="1">
    <source>
        <dbReference type="ARBA" id="ARBA00004651"/>
    </source>
</evidence>
<evidence type="ECO:0000313" key="10">
    <source>
        <dbReference type="Proteomes" id="UP000253507"/>
    </source>
</evidence>
<comment type="similarity">
    <text evidence="2">Belongs to the DedA family.</text>
</comment>
<evidence type="ECO:0000256" key="2">
    <source>
        <dbReference type="ARBA" id="ARBA00010792"/>
    </source>
</evidence>
<evidence type="ECO:0000256" key="7">
    <source>
        <dbReference type="SAM" id="Phobius"/>
    </source>
</evidence>
<comment type="subcellular location">
    <subcellularLocation>
        <location evidence="1">Cell membrane</location>
        <topology evidence="1">Multi-pass membrane protein</topology>
    </subcellularLocation>
</comment>
<dbReference type="Pfam" id="PF09335">
    <property type="entry name" value="VTT_dom"/>
    <property type="match status" value="1"/>
</dbReference>
<feature type="domain" description="VTT" evidence="8">
    <location>
        <begin position="68"/>
        <end position="177"/>
    </location>
</feature>
<dbReference type="AlphaFoldDB" id="A0A367EC66"/>
<dbReference type="PANTHER" id="PTHR30353">
    <property type="entry name" value="INNER MEMBRANE PROTEIN DEDA-RELATED"/>
    <property type="match status" value="1"/>
</dbReference>
<feature type="transmembrane region" description="Helical" evidence="7">
    <location>
        <begin position="12"/>
        <end position="31"/>
    </location>
</feature>
<proteinExistence type="inferred from homology"/>
<organism evidence="9 10">
    <name type="scientific">Streptomyces reniochalinae</name>
    <dbReference type="NCBI Taxonomy" id="2250578"/>
    <lineage>
        <taxon>Bacteria</taxon>
        <taxon>Bacillati</taxon>
        <taxon>Actinomycetota</taxon>
        <taxon>Actinomycetes</taxon>
        <taxon>Kitasatosporales</taxon>
        <taxon>Streptomycetaceae</taxon>
        <taxon>Streptomyces</taxon>
    </lineage>
</organism>
<feature type="transmembrane region" description="Helical" evidence="7">
    <location>
        <begin position="186"/>
        <end position="208"/>
    </location>
</feature>
<evidence type="ECO:0000256" key="3">
    <source>
        <dbReference type="ARBA" id="ARBA00022475"/>
    </source>
</evidence>
<evidence type="ECO:0000256" key="4">
    <source>
        <dbReference type="ARBA" id="ARBA00022692"/>
    </source>
</evidence>
<keyword evidence="6 7" id="KW-0472">Membrane</keyword>
<dbReference type="GO" id="GO:0005886">
    <property type="term" value="C:plasma membrane"/>
    <property type="evidence" value="ECO:0007669"/>
    <property type="project" value="UniProtKB-SubCell"/>
</dbReference>
<evidence type="ECO:0000256" key="6">
    <source>
        <dbReference type="ARBA" id="ARBA00023136"/>
    </source>
</evidence>
<protein>
    <recommendedName>
        <fullName evidence="8">VTT domain-containing protein</fullName>
    </recommendedName>
</protein>
<sequence length="324" mass="32224">MPDILGSVTGSPWIYAVIAVSVLLDVFVPVLPSGVLVITAATAAAGTTAADAADLPSAAARHAAQSGHLMEVLSLVLCAAGASVLGDLAAWRLAWRGGDRFDRALARSPKLASAQEQLGRALSKGGGTLVILARFAPAGRSVVSLSAGAAHRRARDFVPWSALAGVAWAAYSVGLGYLGGQWLGTSWLGTAVSVLALFLAGGFAAYLIRREPHTAQAAGPKPVDQQTLTAAGATLPGPATFPVLPLFLPAMRVVGVPDAVLPGFPGAVPGFPGAGPAFPGVASEPATSDAVTHDVATTHEAAAGETVVGGEGVTNAAPATSAPA</sequence>
<dbReference type="Proteomes" id="UP000253507">
    <property type="component" value="Unassembled WGS sequence"/>
</dbReference>
<keyword evidence="10" id="KW-1185">Reference proteome</keyword>
<keyword evidence="5 7" id="KW-1133">Transmembrane helix</keyword>
<evidence type="ECO:0000313" key="9">
    <source>
        <dbReference type="EMBL" id="RCG14820.1"/>
    </source>
</evidence>
<keyword evidence="3" id="KW-1003">Cell membrane</keyword>
<reference evidence="9 10" key="1">
    <citation type="submission" date="2018-06" db="EMBL/GenBank/DDBJ databases">
        <title>Streptomyces reniochalinae sp. nov. and Streptomyces diacarnus sp. nov. from marine sponges.</title>
        <authorList>
            <person name="Li L."/>
        </authorList>
    </citation>
    <scope>NUCLEOTIDE SEQUENCE [LARGE SCALE GENOMIC DNA]</scope>
    <source>
        <strain evidence="9 10">LHW50302</strain>
    </source>
</reference>